<dbReference type="AlphaFoldDB" id="A0A5C5VW87"/>
<reference evidence="1 2" key="1">
    <citation type="submission" date="2019-02" db="EMBL/GenBank/DDBJ databases">
        <title>Deep-cultivation of Planctomycetes and their phenomic and genomic characterization uncovers novel biology.</title>
        <authorList>
            <person name="Wiegand S."/>
            <person name="Jogler M."/>
            <person name="Boedeker C."/>
            <person name="Pinto D."/>
            <person name="Vollmers J."/>
            <person name="Rivas-Marin E."/>
            <person name="Kohn T."/>
            <person name="Peeters S.H."/>
            <person name="Heuer A."/>
            <person name="Rast P."/>
            <person name="Oberbeckmann S."/>
            <person name="Bunk B."/>
            <person name="Jeske O."/>
            <person name="Meyerdierks A."/>
            <person name="Storesund J.E."/>
            <person name="Kallscheuer N."/>
            <person name="Luecker S."/>
            <person name="Lage O.M."/>
            <person name="Pohl T."/>
            <person name="Merkel B.J."/>
            <person name="Hornburger P."/>
            <person name="Mueller R.-W."/>
            <person name="Bruemmer F."/>
            <person name="Labrenz M."/>
            <person name="Spormann A.M."/>
            <person name="Op Den Camp H."/>
            <person name="Overmann J."/>
            <person name="Amann R."/>
            <person name="Jetten M.S.M."/>
            <person name="Mascher T."/>
            <person name="Medema M.H."/>
            <person name="Devos D.P."/>
            <person name="Kaster A.-K."/>
            <person name="Ovreas L."/>
            <person name="Rohde M."/>
            <person name="Galperin M.Y."/>
            <person name="Jogler C."/>
        </authorList>
    </citation>
    <scope>NUCLEOTIDE SEQUENCE [LARGE SCALE GENOMIC DNA]</scope>
    <source>
        <strain evidence="1 2">KOR42</strain>
    </source>
</reference>
<evidence type="ECO:0000313" key="2">
    <source>
        <dbReference type="Proteomes" id="UP000317243"/>
    </source>
</evidence>
<sequence>MKEGASGQSHPERVLGRRVIETCTDCGGEGRVWGCDEHFTTHWAERCKLCNCVGYILDMPVDEPETDHSDVPF</sequence>
<accession>A0A5C5VW87</accession>
<evidence type="ECO:0000313" key="1">
    <source>
        <dbReference type="EMBL" id="TWT42630.1"/>
    </source>
</evidence>
<gene>
    <name evidence="1" type="ORF">KOR42_46800</name>
</gene>
<protein>
    <submittedName>
        <fullName evidence="1">Uncharacterized protein</fullName>
    </submittedName>
</protein>
<organism evidence="1 2">
    <name type="scientific">Thalassoglobus neptunius</name>
    <dbReference type="NCBI Taxonomy" id="1938619"/>
    <lineage>
        <taxon>Bacteria</taxon>
        <taxon>Pseudomonadati</taxon>
        <taxon>Planctomycetota</taxon>
        <taxon>Planctomycetia</taxon>
        <taxon>Planctomycetales</taxon>
        <taxon>Planctomycetaceae</taxon>
        <taxon>Thalassoglobus</taxon>
    </lineage>
</organism>
<name>A0A5C5VW87_9PLAN</name>
<comment type="caution">
    <text evidence="1">The sequence shown here is derived from an EMBL/GenBank/DDBJ whole genome shotgun (WGS) entry which is preliminary data.</text>
</comment>
<proteinExistence type="predicted"/>
<dbReference type="Proteomes" id="UP000317243">
    <property type="component" value="Unassembled WGS sequence"/>
</dbReference>
<dbReference type="EMBL" id="SIHI01000039">
    <property type="protein sequence ID" value="TWT42630.1"/>
    <property type="molecule type" value="Genomic_DNA"/>
</dbReference>
<keyword evidence="2" id="KW-1185">Reference proteome</keyword>